<evidence type="ECO:0000256" key="6">
    <source>
        <dbReference type="ARBA" id="ARBA00023136"/>
    </source>
</evidence>
<proteinExistence type="predicted"/>
<evidence type="ECO:0000256" key="4">
    <source>
        <dbReference type="ARBA" id="ARBA00022692"/>
    </source>
</evidence>
<keyword evidence="10" id="KW-1185">Reference proteome</keyword>
<name>A0A9X2IDB7_9ACTN</name>
<dbReference type="Proteomes" id="UP001139485">
    <property type="component" value="Unassembled WGS sequence"/>
</dbReference>
<sequence>MSSAAVVPPADPAPLRRALLVWGIGLAVYLLAIFHRTSLAVAGLEATDRFGITASQLATFTMLQLLVYAGMQVPVGLLVDRFGPRAVMLTGVVVLSAAQVGFALAESYGVALVARTFVGMGDAMTWICLLRLVNRWFGPRRVPVATQLSGVIGQLGAIAAAAPMTWALGTVGWTTAYLVTASLGLLVGLGVLLGVRDSPAARTVRGDALSLGRVRSLLASAWSHPGTRLGFWSHFVTQFSATTMALLWGYPFFVQGEHRTPAQANLLLTLIVVAFMYSGPVLGRLVARHPWHRSSMVLVIVSAIVTVWTAVLLWPGDAPLWLLVLLTQVVGVGGPASLIGFDLARTSNPGERQGSASGLVNQGGFVASLVLVAAIGLILDWRTPAGSTDYDASAFRWAMSFQYVLWGLGLTQVYRLRQRTRRYLTDLALRGGVEGNAVPGAQERAQDRG</sequence>
<evidence type="ECO:0000313" key="9">
    <source>
        <dbReference type="EMBL" id="MCM0618863.1"/>
    </source>
</evidence>
<evidence type="ECO:0000256" key="2">
    <source>
        <dbReference type="ARBA" id="ARBA00022448"/>
    </source>
</evidence>
<evidence type="ECO:0000256" key="7">
    <source>
        <dbReference type="SAM" id="Phobius"/>
    </source>
</evidence>
<keyword evidence="3" id="KW-1003">Cell membrane</keyword>
<dbReference type="GO" id="GO:0005886">
    <property type="term" value="C:plasma membrane"/>
    <property type="evidence" value="ECO:0007669"/>
    <property type="project" value="UniProtKB-SubCell"/>
</dbReference>
<dbReference type="PANTHER" id="PTHR42718">
    <property type="entry name" value="MAJOR FACILITATOR SUPERFAMILY MULTIDRUG TRANSPORTER MFSC"/>
    <property type="match status" value="1"/>
</dbReference>
<organism evidence="9 10">
    <name type="scientific">Nocardioides bruguierae</name>
    <dbReference type="NCBI Taxonomy" id="2945102"/>
    <lineage>
        <taxon>Bacteria</taxon>
        <taxon>Bacillati</taxon>
        <taxon>Actinomycetota</taxon>
        <taxon>Actinomycetes</taxon>
        <taxon>Propionibacteriales</taxon>
        <taxon>Nocardioidaceae</taxon>
        <taxon>Nocardioides</taxon>
    </lineage>
</organism>
<keyword evidence="4 7" id="KW-0812">Transmembrane</keyword>
<feature type="transmembrane region" description="Helical" evidence="7">
    <location>
        <begin position="175"/>
        <end position="195"/>
    </location>
</feature>
<comment type="caution">
    <text evidence="9">The sequence shown here is derived from an EMBL/GenBank/DDBJ whole genome shotgun (WGS) entry which is preliminary data.</text>
</comment>
<evidence type="ECO:0000256" key="5">
    <source>
        <dbReference type="ARBA" id="ARBA00022989"/>
    </source>
</evidence>
<feature type="transmembrane region" description="Helical" evidence="7">
    <location>
        <begin position="19"/>
        <end position="37"/>
    </location>
</feature>
<feature type="transmembrane region" description="Helical" evidence="7">
    <location>
        <begin position="262"/>
        <end position="283"/>
    </location>
</feature>
<feature type="transmembrane region" description="Helical" evidence="7">
    <location>
        <begin position="295"/>
        <end position="314"/>
    </location>
</feature>
<keyword evidence="5 7" id="KW-1133">Transmembrane helix</keyword>
<feature type="transmembrane region" description="Helical" evidence="7">
    <location>
        <begin position="86"/>
        <end position="105"/>
    </location>
</feature>
<dbReference type="EMBL" id="JAMOIL010000001">
    <property type="protein sequence ID" value="MCM0618863.1"/>
    <property type="molecule type" value="Genomic_DNA"/>
</dbReference>
<gene>
    <name evidence="9" type="ORF">M8330_00975</name>
</gene>
<evidence type="ECO:0000256" key="1">
    <source>
        <dbReference type="ARBA" id="ARBA00004651"/>
    </source>
</evidence>
<dbReference type="InterPro" id="IPR011701">
    <property type="entry name" value="MFS"/>
</dbReference>
<dbReference type="PANTHER" id="PTHR42718:SF46">
    <property type="entry name" value="BLR6921 PROTEIN"/>
    <property type="match status" value="1"/>
</dbReference>
<protein>
    <submittedName>
        <fullName evidence="9">MFS transporter</fullName>
    </submittedName>
</protein>
<dbReference type="InterPro" id="IPR036259">
    <property type="entry name" value="MFS_trans_sf"/>
</dbReference>
<dbReference type="AlphaFoldDB" id="A0A9X2IDB7"/>
<feature type="transmembrane region" description="Helical" evidence="7">
    <location>
        <begin position="394"/>
        <end position="414"/>
    </location>
</feature>
<feature type="transmembrane region" description="Helical" evidence="7">
    <location>
        <begin position="229"/>
        <end position="250"/>
    </location>
</feature>
<feature type="transmembrane region" description="Helical" evidence="7">
    <location>
        <begin position="57"/>
        <end position="79"/>
    </location>
</feature>
<dbReference type="RefSeq" id="WP_250825818.1">
    <property type="nucleotide sequence ID" value="NZ_JAMOIL010000001.1"/>
</dbReference>
<dbReference type="SUPFAM" id="SSF103473">
    <property type="entry name" value="MFS general substrate transporter"/>
    <property type="match status" value="1"/>
</dbReference>
<dbReference type="PROSITE" id="PS50850">
    <property type="entry name" value="MFS"/>
    <property type="match status" value="1"/>
</dbReference>
<dbReference type="InterPro" id="IPR020846">
    <property type="entry name" value="MFS_dom"/>
</dbReference>
<evidence type="ECO:0000256" key="3">
    <source>
        <dbReference type="ARBA" id="ARBA00022475"/>
    </source>
</evidence>
<evidence type="ECO:0000259" key="8">
    <source>
        <dbReference type="PROSITE" id="PS50850"/>
    </source>
</evidence>
<dbReference type="Gene3D" id="1.20.1250.20">
    <property type="entry name" value="MFS general substrate transporter like domains"/>
    <property type="match status" value="2"/>
</dbReference>
<feature type="transmembrane region" description="Helical" evidence="7">
    <location>
        <begin position="145"/>
        <end position="169"/>
    </location>
</feature>
<dbReference type="CDD" id="cd06174">
    <property type="entry name" value="MFS"/>
    <property type="match status" value="1"/>
</dbReference>
<dbReference type="Pfam" id="PF07690">
    <property type="entry name" value="MFS_1"/>
    <property type="match status" value="1"/>
</dbReference>
<feature type="transmembrane region" description="Helical" evidence="7">
    <location>
        <begin position="320"/>
        <end position="344"/>
    </location>
</feature>
<evidence type="ECO:0000313" key="10">
    <source>
        <dbReference type="Proteomes" id="UP001139485"/>
    </source>
</evidence>
<keyword evidence="2" id="KW-0813">Transport</keyword>
<reference evidence="9" key="1">
    <citation type="submission" date="2022-05" db="EMBL/GenBank/DDBJ databases">
        <authorList>
            <person name="Tuo L."/>
        </authorList>
    </citation>
    <scope>NUCLEOTIDE SEQUENCE</scope>
    <source>
        <strain evidence="9">BSK12Z-4</strain>
    </source>
</reference>
<feature type="transmembrane region" description="Helical" evidence="7">
    <location>
        <begin position="111"/>
        <end position="133"/>
    </location>
</feature>
<dbReference type="GO" id="GO:0022857">
    <property type="term" value="F:transmembrane transporter activity"/>
    <property type="evidence" value="ECO:0007669"/>
    <property type="project" value="InterPro"/>
</dbReference>
<feature type="transmembrane region" description="Helical" evidence="7">
    <location>
        <begin position="356"/>
        <end position="379"/>
    </location>
</feature>
<feature type="domain" description="Major facilitator superfamily (MFS) profile" evidence="8">
    <location>
        <begin position="21"/>
        <end position="421"/>
    </location>
</feature>
<comment type="subcellular location">
    <subcellularLocation>
        <location evidence="1">Cell membrane</location>
        <topology evidence="1">Multi-pass membrane protein</topology>
    </subcellularLocation>
</comment>
<accession>A0A9X2IDB7</accession>
<keyword evidence="6 7" id="KW-0472">Membrane</keyword>